<proteinExistence type="predicted"/>
<dbReference type="PANTHER" id="PTHR37542">
    <property type="entry name" value="HELO DOMAIN-CONTAINING PROTEIN-RELATED"/>
    <property type="match status" value="1"/>
</dbReference>
<evidence type="ECO:0000313" key="3">
    <source>
        <dbReference type="Proteomes" id="UP000777438"/>
    </source>
</evidence>
<evidence type="ECO:0000259" key="1">
    <source>
        <dbReference type="PROSITE" id="PS50011"/>
    </source>
</evidence>
<sequence length="523" mass="58193">MAAPDPFSAIVNAVTLAQLLYTGISDFVAANDDEANLVAQMRLSAVTLGGFVQMFRQAVGANLGEDEKTTILVACDVLQPEIEKVRDIFAKIPTEDSKWKRLGLKVAWVSYRKRQLEAAAAHLRHWSSLFNELRGSLSESIRDSLEASQDQGTCGRSASEPMASLNTSFSSLAVAAAAMDIRHLRRDFTPDHLAGKSGTLLSAEYLGTDVLVEYKSYDSGTDQERINYIEEQIGRLCNFLSLADSVATGILASSGYIAVPHMYRFGLLFKIPSGYELSQADHQTGPVTLRSIIAQGHPASSDPTRITYTPRHALDARVSAASMIAVSLFFLHSYGWVHENLRTSNILMLAEKQRPQPGPNSSIAQYLGRPFLIGFDGARSKDGIYSIGGYETAATEKEKFAADLFQHPDRQGGPRNDQPRYQMNHDLYSLGVVLLEIGLWLPLQNDKSVRQLRKEKFQNTEEKHARVRQVLIDLARDKLPVVLGQRYQEIVVKCIRVEGADTYDLSRFLHEIVWPLWDMKSCL</sequence>
<dbReference type="GO" id="GO:0005524">
    <property type="term" value="F:ATP binding"/>
    <property type="evidence" value="ECO:0007669"/>
    <property type="project" value="InterPro"/>
</dbReference>
<dbReference type="EMBL" id="JAGPYM010000046">
    <property type="protein sequence ID" value="KAH6873481.1"/>
    <property type="molecule type" value="Genomic_DNA"/>
</dbReference>
<dbReference type="OrthoDB" id="1911848at2759"/>
<organism evidence="2 3">
    <name type="scientific">Thelonectria olida</name>
    <dbReference type="NCBI Taxonomy" id="1576542"/>
    <lineage>
        <taxon>Eukaryota</taxon>
        <taxon>Fungi</taxon>
        <taxon>Dikarya</taxon>
        <taxon>Ascomycota</taxon>
        <taxon>Pezizomycotina</taxon>
        <taxon>Sordariomycetes</taxon>
        <taxon>Hypocreomycetidae</taxon>
        <taxon>Hypocreales</taxon>
        <taxon>Nectriaceae</taxon>
        <taxon>Thelonectria</taxon>
    </lineage>
</organism>
<dbReference type="AlphaFoldDB" id="A0A9P8VTN0"/>
<reference evidence="2 3" key="1">
    <citation type="journal article" date="2021" name="Nat. Commun.">
        <title>Genetic determinants of endophytism in the Arabidopsis root mycobiome.</title>
        <authorList>
            <person name="Mesny F."/>
            <person name="Miyauchi S."/>
            <person name="Thiergart T."/>
            <person name="Pickel B."/>
            <person name="Atanasova L."/>
            <person name="Karlsson M."/>
            <person name="Huettel B."/>
            <person name="Barry K.W."/>
            <person name="Haridas S."/>
            <person name="Chen C."/>
            <person name="Bauer D."/>
            <person name="Andreopoulos W."/>
            <person name="Pangilinan J."/>
            <person name="LaButti K."/>
            <person name="Riley R."/>
            <person name="Lipzen A."/>
            <person name="Clum A."/>
            <person name="Drula E."/>
            <person name="Henrissat B."/>
            <person name="Kohler A."/>
            <person name="Grigoriev I.V."/>
            <person name="Martin F.M."/>
            <person name="Hacquard S."/>
        </authorList>
    </citation>
    <scope>NUCLEOTIDE SEQUENCE [LARGE SCALE GENOMIC DNA]</scope>
    <source>
        <strain evidence="2 3">MPI-CAGE-CH-0241</strain>
    </source>
</reference>
<evidence type="ECO:0000313" key="2">
    <source>
        <dbReference type="EMBL" id="KAH6873481.1"/>
    </source>
</evidence>
<feature type="domain" description="Protein kinase" evidence="1">
    <location>
        <begin position="186"/>
        <end position="513"/>
    </location>
</feature>
<dbReference type="Proteomes" id="UP000777438">
    <property type="component" value="Unassembled WGS sequence"/>
</dbReference>
<dbReference type="GO" id="GO:0004672">
    <property type="term" value="F:protein kinase activity"/>
    <property type="evidence" value="ECO:0007669"/>
    <property type="project" value="InterPro"/>
</dbReference>
<dbReference type="InterPro" id="IPR011009">
    <property type="entry name" value="Kinase-like_dom_sf"/>
</dbReference>
<gene>
    <name evidence="2" type="ORF">B0T10DRAFT_499802</name>
</gene>
<dbReference type="SUPFAM" id="SSF56112">
    <property type="entry name" value="Protein kinase-like (PK-like)"/>
    <property type="match status" value="1"/>
</dbReference>
<keyword evidence="3" id="KW-1185">Reference proteome</keyword>
<dbReference type="Gene3D" id="1.10.510.10">
    <property type="entry name" value="Transferase(Phosphotransferase) domain 1"/>
    <property type="match status" value="1"/>
</dbReference>
<comment type="caution">
    <text evidence="2">The sequence shown here is derived from an EMBL/GenBank/DDBJ whole genome shotgun (WGS) entry which is preliminary data.</text>
</comment>
<name>A0A9P8VTN0_9HYPO</name>
<protein>
    <recommendedName>
        <fullName evidence="1">Protein kinase domain-containing protein</fullName>
    </recommendedName>
</protein>
<dbReference type="PANTHER" id="PTHR37542:SF3">
    <property type="entry name" value="PRION-INHIBITION AND PROPAGATION HELO DOMAIN-CONTAINING PROTEIN"/>
    <property type="match status" value="1"/>
</dbReference>
<dbReference type="InterPro" id="IPR000719">
    <property type="entry name" value="Prot_kinase_dom"/>
</dbReference>
<accession>A0A9P8VTN0</accession>
<dbReference type="PROSITE" id="PS50011">
    <property type="entry name" value="PROTEIN_KINASE_DOM"/>
    <property type="match status" value="1"/>
</dbReference>